<sequence>LMIYHHPRTKKHLGMAYIVFQEVSDAGAFIEKYNGVTVMGSAISCSFDPYASEVSEKYQELTVEDAPTPNYLKNINKERLKKIRLNFVSCCSHSENHSENCESSFAKEQDEELTLVESAKKTALPLPKIIVPADAPPGIRESSIVSCSEPAYIARLPPPPSPLLCPPFRPPMFNFPSSVPFGLPHSSLSSVVSMQTHNPCFSKSSSNQNLFIPPPPPPSSFEKAISTDCSRMPLVPLIAPPIPPPIPPPVPPPILSYSSHLQNTSEPLKGEDNAISDSANSRHNPVEIRLPKNFVSLVGESSI</sequence>
<evidence type="ECO:0000259" key="2">
    <source>
        <dbReference type="Pfam" id="PF00076"/>
    </source>
</evidence>
<dbReference type="Pfam" id="PF00076">
    <property type="entry name" value="RRM_1"/>
    <property type="match status" value="1"/>
</dbReference>
<protein>
    <submittedName>
        <fullName evidence="4">RRM domain-containing protein</fullName>
    </submittedName>
</protein>
<dbReference type="Gene3D" id="3.30.70.330">
    <property type="match status" value="1"/>
</dbReference>
<dbReference type="GO" id="GO:0003723">
    <property type="term" value="F:RNA binding"/>
    <property type="evidence" value="ECO:0007669"/>
    <property type="project" value="InterPro"/>
</dbReference>
<proteinExistence type="predicted"/>
<dbReference type="SUPFAM" id="SSF54928">
    <property type="entry name" value="RNA-binding domain, RBD"/>
    <property type="match status" value="1"/>
</dbReference>
<dbReference type="InterPro" id="IPR012677">
    <property type="entry name" value="Nucleotide-bd_a/b_plait_sf"/>
</dbReference>
<accession>A0A0N4U1Q3</accession>
<dbReference type="InterPro" id="IPR035979">
    <property type="entry name" value="RBD_domain_sf"/>
</dbReference>
<feature type="compositionally biased region" description="Polar residues" evidence="1">
    <location>
        <begin position="257"/>
        <end position="266"/>
    </location>
</feature>
<feature type="domain" description="RRM" evidence="2">
    <location>
        <begin position="5"/>
        <end position="43"/>
    </location>
</feature>
<reference evidence="4" key="1">
    <citation type="submission" date="2017-02" db="UniProtKB">
        <authorList>
            <consortium name="WormBaseParasite"/>
        </authorList>
    </citation>
    <scope>IDENTIFICATION</scope>
</reference>
<evidence type="ECO:0000313" key="4">
    <source>
        <dbReference type="WBParaSite" id="DME_0000054801-mRNA-1"/>
    </source>
</evidence>
<dbReference type="WBParaSite" id="DME_0000054801-mRNA-1">
    <property type="protein sequence ID" value="DME_0000054801-mRNA-1"/>
    <property type="gene ID" value="DME_0000054801"/>
</dbReference>
<feature type="region of interest" description="Disordered" evidence="1">
    <location>
        <begin position="257"/>
        <end position="284"/>
    </location>
</feature>
<name>A0A0N4U1Q3_DRAME</name>
<dbReference type="AlphaFoldDB" id="A0A0N4U1Q3"/>
<dbReference type="Proteomes" id="UP000038040">
    <property type="component" value="Unplaced"/>
</dbReference>
<dbReference type="InterPro" id="IPR000504">
    <property type="entry name" value="RRM_dom"/>
</dbReference>
<organism evidence="3 4">
    <name type="scientific">Dracunculus medinensis</name>
    <name type="common">Guinea worm</name>
    <dbReference type="NCBI Taxonomy" id="318479"/>
    <lineage>
        <taxon>Eukaryota</taxon>
        <taxon>Metazoa</taxon>
        <taxon>Ecdysozoa</taxon>
        <taxon>Nematoda</taxon>
        <taxon>Chromadorea</taxon>
        <taxon>Rhabditida</taxon>
        <taxon>Spirurina</taxon>
        <taxon>Dracunculoidea</taxon>
        <taxon>Dracunculidae</taxon>
        <taxon>Dracunculus</taxon>
    </lineage>
</organism>
<evidence type="ECO:0000313" key="3">
    <source>
        <dbReference type="Proteomes" id="UP000038040"/>
    </source>
</evidence>
<evidence type="ECO:0000256" key="1">
    <source>
        <dbReference type="SAM" id="MobiDB-lite"/>
    </source>
</evidence>